<keyword evidence="2" id="KW-0812">Transmembrane</keyword>
<feature type="transmembrane region" description="Helical" evidence="2">
    <location>
        <begin position="23"/>
        <end position="46"/>
    </location>
</feature>
<protein>
    <submittedName>
        <fullName evidence="3">Uncharacterized protein</fullName>
    </submittedName>
</protein>
<evidence type="ECO:0000256" key="1">
    <source>
        <dbReference type="SAM" id="MobiDB-lite"/>
    </source>
</evidence>
<dbReference type="RefSeq" id="WP_211278679.1">
    <property type="nucleotide sequence ID" value="NZ_MWWS01000004.1"/>
</dbReference>
<dbReference type="EMBL" id="MWWS01000004">
    <property type="protein sequence ID" value="OZG50275.1"/>
    <property type="molecule type" value="Genomic_DNA"/>
</dbReference>
<evidence type="ECO:0000313" key="3">
    <source>
        <dbReference type="EMBL" id="OZG50275.1"/>
    </source>
</evidence>
<evidence type="ECO:0000313" key="4">
    <source>
        <dbReference type="Proteomes" id="UP000216004"/>
    </source>
</evidence>
<keyword evidence="4" id="KW-1185">Reference proteome</keyword>
<evidence type="ECO:0000256" key="2">
    <source>
        <dbReference type="SAM" id="Phobius"/>
    </source>
</evidence>
<dbReference type="AlphaFoldDB" id="A0A261ETX1"/>
<gene>
    <name evidence="3" type="ORF">BOCO_0792</name>
</gene>
<reference evidence="3 4" key="1">
    <citation type="journal article" date="2017" name="BMC Genomics">
        <title>Comparative genomic and phylogenomic analyses of the Bifidobacteriaceae family.</title>
        <authorList>
            <person name="Lugli G.A."/>
            <person name="Milani C."/>
            <person name="Turroni F."/>
            <person name="Duranti S."/>
            <person name="Mancabelli L."/>
            <person name="Mangifesta M."/>
            <person name="Ferrario C."/>
            <person name="Modesto M."/>
            <person name="Mattarelli P."/>
            <person name="Jiri K."/>
            <person name="van Sinderen D."/>
            <person name="Ventura M."/>
        </authorList>
    </citation>
    <scope>NUCLEOTIDE SEQUENCE [LARGE SCALE GENOMIC DNA]</scope>
    <source>
        <strain evidence="3 4">DSM 22924</strain>
    </source>
</reference>
<keyword evidence="2" id="KW-1133">Transmembrane helix</keyword>
<name>A0A261ETX1_9BIFI</name>
<feature type="region of interest" description="Disordered" evidence="1">
    <location>
        <begin position="52"/>
        <end position="79"/>
    </location>
</feature>
<keyword evidence="2" id="KW-0472">Membrane</keyword>
<sequence length="216" mass="23269">MPDNKLNLFEQSSQSVVVRRRRLTVVIAIAVVVILTLFSAFVWPHWATKSGVSSQAAPESGGSAHPSRPATKPTIKAQPLPQGATDLMKAMPDTVGSHVRINLESAGDWTASSPLEEYSMSYSTGAATKDVTLHVAQWSQDDDANKQYSSLLSSLAGKELASGKVKVSGKESGSYVEKTDTADTKKAIILWRNATVVFRLEGPTAAVESFYKDFPL</sequence>
<proteinExistence type="predicted"/>
<accession>A0A261ETX1</accession>
<dbReference type="Proteomes" id="UP000216004">
    <property type="component" value="Unassembled WGS sequence"/>
</dbReference>
<organism evidence="3 4">
    <name type="scientific">Bombiscardovia coagulans</name>
    <dbReference type="NCBI Taxonomy" id="686666"/>
    <lineage>
        <taxon>Bacteria</taxon>
        <taxon>Bacillati</taxon>
        <taxon>Actinomycetota</taxon>
        <taxon>Actinomycetes</taxon>
        <taxon>Bifidobacteriales</taxon>
        <taxon>Bifidobacteriaceae</taxon>
        <taxon>Bombiscardovia</taxon>
    </lineage>
</organism>
<comment type="caution">
    <text evidence="3">The sequence shown here is derived from an EMBL/GenBank/DDBJ whole genome shotgun (WGS) entry which is preliminary data.</text>
</comment>